<dbReference type="Proteomes" id="UP000708148">
    <property type="component" value="Unassembled WGS sequence"/>
</dbReference>
<dbReference type="SUPFAM" id="SSF47095">
    <property type="entry name" value="HMG-box"/>
    <property type="match status" value="1"/>
</dbReference>
<dbReference type="PANTHER" id="PTHR31675">
    <property type="entry name" value="PROTEIN YABBY 6-RELATED"/>
    <property type="match status" value="1"/>
</dbReference>
<evidence type="ECO:0000313" key="8">
    <source>
        <dbReference type="Proteomes" id="UP000708148"/>
    </source>
</evidence>
<dbReference type="GO" id="GO:0005634">
    <property type="term" value="C:nucleus"/>
    <property type="evidence" value="ECO:0007669"/>
    <property type="project" value="TreeGrafter"/>
</dbReference>
<evidence type="ECO:0000313" key="7">
    <source>
        <dbReference type="EMBL" id="CAD7703797.1"/>
    </source>
</evidence>
<protein>
    <recommendedName>
        <fullName evidence="6">YABBY protein C-terminal domain-containing protein</fullName>
    </recommendedName>
</protein>
<gene>
    <name evidence="7" type="ORF">OSTQU699_LOCUS9154</name>
</gene>
<dbReference type="Gene3D" id="1.10.30.10">
    <property type="entry name" value="High mobility group box domain"/>
    <property type="match status" value="1"/>
</dbReference>
<organism evidence="7 8">
    <name type="scientific">Ostreobium quekettii</name>
    <dbReference type="NCBI Taxonomy" id="121088"/>
    <lineage>
        <taxon>Eukaryota</taxon>
        <taxon>Viridiplantae</taxon>
        <taxon>Chlorophyta</taxon>
        <taxon>core chlorophytes</taxon>
        <taxon>Ulvophyceae</taxon>
        <taxon>TCBD clade</taxon>
        <taxon>Bryopsidales</taxon>
        <taxon>Ostreobineae</taxon>
        <taxon>Ostreobiaceae</taxon>
        <taxon>Ostreobium</taxon>
    </lineage>
</organism>
<dbReference type="GO" id="GO:0045165">
    <property type="term" value="P:cell fate commitment"/>
    <property type="evidence" value="ECO:0007669"/>
    <property type="project" value="TreeGrafter"/>
</dbReference>
<proteinExistence type="inferred from homology"/>
<evidence type="ECO:0000256" key="5">
    <source>
        <dbReference type="SAM" id="MobiDB-lite"/>
    </source>
</evidence>
<evidence type="ECO:0000256" key="3">
    <source>
        <dbReference type="ARBA" id="ARBA00022771"/>
    </source>
</evidence>
<keyword evidence="2" id="KW-0479">Metal-binding</keyword>
<dbReference type="InterPro" id="IPR006780">
    <property type="entry name" value="YABBY"/>
</dbReference>
<comment type="caution">
    <text evidence="7">The sequence shown here is derived from an EMBL/GenBank/DDBJ whole genome shotgun (WGS) entry which is preliminary data.</text>
</comment>
<feature type="region of interest" description="Disordered" evidence="5">
    <location>
        <begin position="181"/>
        <end position="203"/>
    </location>
</feature>
<evidence type="ECO:0000256" key="4">
    <source>
        <dbReference type="ARBA" id="ARBA00022833"/>
    </source>
</evidence>
<keyword evidence="3" id="KW-0863">Zinc-finger</keyword>
<accession>A0A8S1JD28</accession>
<feature type="region of interest" description="Disordered" evidence="5">
    <location>
        <begin position="86"/>
        <end position="157"/>
    </location>
</feature>
<reference evidence="7" key="1">
    <citation type="submission" date="2020-12" db="EMBL/GenBank/DDBJ databases">
        <authorList>
            <person name="Iha C."/>
        </authorList>
    </citation>
    <scope>NUCLEOTIDE SEQUENCE</scope>
</reference>
<evidence type="ECO:0000256" key="2">
    <source>
        <dbReference type="ARBA" id="ARBA00022723"/>
    </source>
</evidence>
<dbReference type="EMBL" id="CAJHUC010002422">
    <property type="protein sequence ID" value="CAD7703797.1"/>
    <property type="molecule type" value="Genomic_DNA"/>
</dbReference>
<dbReference type="CDD" id="cd00084">
    <property type="entry name" value="HMG-box_SF"/>
    <property type="match status" value="1"/>
</dbReference>
<comment type="similarity">
    <text evidence="1">Belongs to the YABBY family.</text>
</comment>
<feature type="region of interest" description="Disordered" evidence="5">
    <location>
        <begin position="39"/>
        <end position="65"/>
    </location>
</feature>
<sequence>MAEGGGGLAGRAGLAGLTPSFTKPNARVSSGHMFPCIGGVPLGEGGRQKKKKRKRTPSPYNMFMREEVKRLKDANPDLDHREAFKRAASNWAKSPDKCRPPADGFHADAAADLPDLGCQQPAPGGDPSTPEGHTDGPQETARAPAGGLDNVDAPEGCAGTALGIEAVESLAAELDAAAHVQEAHEPAGGGLDWAAEGESRGNAEALEGGAQAGCRPSSPVDCGGLSARLGARCKSCEGVCEGATAQSDAPEEAVGSRGEAVSEGRCEEEAAKCSGDEGQGDQVPEAYRCAVGPGEGDRLSELMVANVGLDAA</sequence>
<keyword evidence="8" id="KW-1185">Reference proteome</keyword>
<feature type="compositionally biased region" description="Basic and acidic residues" evidence="5">
    <location>
        <begin position="260"/>
        <end position="275"/>
    </location>
</feature>
<evidence type="ECO:0000256" key="1">
    <source>
        <dbReference type="ARBA" id="ARBA00010325"/>
    </source>
</evidence>
<dbReference type="Pfam" id="PF04690">
    <property type="entry name" value="YABBY"/>
    <property type="match status" value="1"/>
</dbReference>
<feature type="region of interest" description="Disordered" evidence="5">
    <location>
        <begin position="244"/>
        <end position="284"/>
    </location>
</feature>
<evidence type="ECO:0000259" key="6">
    <source>
        <dbReference type="Pfam" id="PF04690"/>
    </source>
</evidence>
<keyword evidence="4" id="KW-0862">Zinc</keyword>
<dbReference type="InterPro" id="IPR056775">
    <property type="entry name" value="YABBY_C"/>
</dbReference>
<dbReference type="GO" id="GO:0008270">
    <property type="term" value="F:zinc ion binding"/>
    <property type="evidence" value="ECO:0007669"/>
    <property type="project" value="UniProtKB-KW"/>
</dbReference>
<dbReference type="OrthoDB" id="667577at2759"/>
<name>A0A8S1JD28_9CHLO</name>
<feature type="domain" description="YABBY protein C-terminal" evidence="6">
    <location>
        <begin position="51"/>
        <end position="96"/>
    </location>
</feature>
<dbReference type="InterPro" id="IPR036910">
    <property type="entry name" value="HMG_box_dom_sf"/>
</dbReference>
<dbReference type="AlphaFoldDB" id="A0A8S1JD28"/>